<feature type="compositionally biased region" description="Basic and acidic residues" evidence="1">
    <location>
        <begin position="202"/>
        <end position="220"/>
    </location>
</feature>
<accession>A0AAV9J779</accession>
<dbReference type="Proteomes" id="UP001324427">
    <property type="component" value="Unassembled WGS sequence"/>
</dbReference>
<organism evidence="2 3">
    <name type="scientific">Oleoguttula mirabilis</name>
    <dbReference type="NCBI Taxonomy" id="1507867"/>
    <lineage>
        <taxon>Eukaryota</taxon>
        <taxon>Fungi</taxon>
        <taxon>Dikarya</taxon>
        <taxon>Ascomycota</taxon>
        <taxon>Pezizomycotina</taxon>
        <taxon>Dothideomycetes</taxon>
        <taxon>Dothideomycetidae</taxon>
        <taxon>Mycosphaerellales</taxon>
        <taxon>Teratosphaeriaceae</taxon>
        <taxon>Oleoguttula</taxon>
    </lineage>
</organism>
<evidence type="ECO:0000313" key="3">
    <source>
        <dbReference type="Proteomes" id="UP001324427"/>
    </source>
</evidence>
<protein>
    <submittedName>
        <fullName evidence="2">Uncharacterized protein</fullName>
    </submittedName>
</protein>
<feature type="compositionally biased region" description="Low complexity" evidence="1">
    <location>
        <begin position="247"/>
        <end position="263"/>
    </location>
</feature>
<evidence type="ECO:0000256" key="1">
    <source>
        <dbReference type="SAM" id="MobiDB-lite"/>
    </source>
</evidence>
<keyword evidence="3" id="KW-1185">Reference proteome</keyword>
<name>A0AAV9J779_9PEZI</name>
<feature type="region of interest" description="Disordered" evidence="1">
    <location>
        <begin position="1"/>
        <end position="47"/>
    </location>
</feature>
<feature type="compositionally biased region" description="Polar residues" evidence="1">
    <location>
        <begin position="183"/>
        <end position="201"/>
    </location>
</feature>
<evidence type="ECO:0000313" key="2">
    <source>
        <dbReference type="EMBL" id="KAK4540830.1"/>
    </source>
</evidence>
<dbReference type="AlphaFoldDB" id="A0AAV9J779"/>
<proteinExistence type="predicted"/>
<dbReference type="EMBL" id="JAVFHQ010000061">
    <property type="protein sequence ID" value="KAK4540830.1"/>
    <property type="molecule type" value="Genomic_DNA"/>
</dbReference>
<gene>
    <name evidence="2" type="ORF">LTR36_008907</name>
</gene>
<comment type="caution">
    <text evidence="2">The sequence shown here is derived from an EMBL/GenBank/DDBJ whole genome shotgun (WGS) entry which is preliminary data.</text>
</comment>
<reference evidence="2 3" key="1">
    <citation type="submission" date="2021-11" db="EMBL/GenBank/DDBJ databases">
        <title>Black yeast isolated from Biological Soil Crust.</title>
        <authorList>
            <person name="Kurbessoian T."/>
        </authorList>
    </citation>
    <scope>NUCLEOTIDE SEQUENCE [LARGE SCALE GENOMIC DNA]</scope>
    <source>
        <strain evidence="2 3">CCFEE 5522</strain>
    </source>
</reference>
<sequence length="296" mass="31439">MASACGQVQRRCRQRDAEVGVGDRDKKSSQSVTKKNSVSGDATANADAPVEAQGFPWSWLRFFRHTRAQPPVRSARTRFDPLDMHAALRRARRHVSTDLTLEDRTTRRRSPLSEIGFGNYQDARASSRIGRQCAHLNMGLAAGHLAGGRQASFGVPSKLASTAEDAEDGLAGGGPVDDDVLAPTSSLSAGSVAGSQEWQYSSHERAARMRAGEGKEKSKEPVGLGTPSIAPLEVVAPSPGIIATGPDSSDSAKSSSRESWSSDAFTDPSRNDSSVDTAVTECSGRCRWRSGPADGE</sequence>
<feature type="compositionally biased region" description="Polar residues" evidence="1">
    <location>
        <begin position="29"/>
        <end position="42"/>
    </location>
</feature>
<feature type="region of interest" description="Disordered" evidence="1">
    <location>
        <begin position="165"/>
        <end position="296"/>
    </location>
</feature>
<feature type="compositionally biased region" description="Basic and acidic residues" evidence="1">
    <location>
        <begin position="14"/>
        <end position="28"/>
    </location>
</feature>